<name>A0A031JYK7_9SPHN</name>
<dbReference type="PANTHER" id="PTHR30388">
    <property type="entry name" value="ALDEHYDE OXIDOREDUCTASE MOLYBDENUM COFACTOR ASSEMBLY PROTEIN"/>
    <property type="match status" value="1"/>
</dbReference>
<dbReference type="RefSeq" id="WP_051586868.1">
    <property type="nucleotide sequence ID" value="NZ_JFYZ01000012.1"/>
</dbReference>
<reference evidence="3 4" key="1">
    <citation type="submission" date="2014-03" db="EMBL/GenBank/DDBJ databases">
        <title>Whole genome sequence of Novosphingobium resinovorum KF1.</title>
        <authorList>
            <person name="Gan H.M."/>
            <person name="Gan H.Y."/>
            <person name="Chew T.H."/>
            <person name="Savka M.A."/>
        </authorList>
    </citation>
    <scope>NUCLEOTIDE SEQUENCE [LARGE SCALE GENOMIC DNA]</scope>
    <source>
        <strain evidence="3 4">KF1</strain>
    </source>
</reference>
<dbReference type="InterPro" id="IPR003777">
    <property type="entry name" value="XdhC_CoxI"/>
</dbReference>
<feature type="domain" description="XdhC- CoxI" evidence="1">
    <location>
        <begin position="39"/>
        <end position="109"/>
    </location>
</feature>
<protein>
    <submittedName>
        <fullName evidence="3">Xanthine and CO dehydrogenases maturation factor, XdhC/CoxF family</fullName>
    </submittedName>
</protein>
<evidence type="ECO:0000259" key="2">
    <source>
        <dbReference type="Pfam" id="PF13478"/>
    </source>
</evidence>
<dbReference type="Pfam" id="PF02625">
    <property type="entry name" value="XdhC_CoxI"/>
    <property type="match status" value="1"/>
</dbReference>
<dbReference type="AlphaFoldDB" id="A0A031JYK7"/>
<sequence length="341" mass="35787">MTLTEDPVLNPALSGMIEDADWPEFGWIDDVRPALRAALAAGRPVALATLYKVAGSAPRGPGAQMLFAAGAGGHVAATGYFSGDCIEGDVANHAAQVLADGKPKRLHYGMGSPWIDLRLRCGGALHVLLERIAPDSPAAAALLDHAAERRTCLWASDGETQEAREDHGPLLALHEDPFRIARRYDPPRRLIVSGGDPGALAAAKLGAMAQFDTILLRPGGPHAPPPFPVSRYLREEPADALAHLKVDRWTAYLGATHEDHHDLGGCLAALRGGAGYVGMIGAKSRAAQRLGALEAAGASAEELARLQLSPGVPGLGKSPWEVATGIIAEIMQALNPARERA</sequence>
<dbReference type="InterPro" id="IPR052698">
    <property type="entry name" value="MoCofactor_Util/Proc"/>
</dbReference>
<dbReference type="Pfam" id="PF13478">
    <property type="entry name" value="XdhC_C"/>
    <property type="match status" value="1"/>
</dbReference>
<organism evidence="3 4">
    <name type="scientific">Novosphingobium resinovorum</name>
    <dbReference type="NCBI Taxonomy" id="158500"/>
    <lineage>
        <taxon>Bacteria</taxon>
        <taxon>Pseudomonadati</taxon>
        <taxon>Pseudomonadota</taxon>
        <taxon>Alphaproteobacteria</taxon>
        <taxon>Sphingomonadales</taxon>
        <taxon>Sphingomonadaceae</taxon>
        <taxon>Novosphingobium</taxon>
    </lineage>
</organism>
<evidence type="ECO:0000259" key="1">
    <source>
        <dbReference type="Pfam" id="PF02625"/>
    </source>
</evidence>
<evidence type="ECO:0000313" key="3">
    <source>
        <dbReference type="EMBL" id="EZP81462.1"/>
    </source>
</evidence>
<dbReference type="InterPro" id="IPR027051">
    <property type="entry name" value="XdhC_Rossmann_dom"/>
</dbReference>
<comment type="caution">
    <text evidence="3">The sequence shown here is derived from an EMBL/GenBank/DDBJ whole genome shotgun (WGS) entry which is preliminary data.</text>
</comment>
<accession>A0A031JYK7</accession>
<dbReference type="Proteomes" id="UP000024329">
    <property type="component" value="Unassembled WGS sequence"/>
</dbReference>
<dbReference type="PANTHER" id="PTHR30388:SF4">
    <property type="entry name" value="MOLYBDENUM COFACTOR INSERTION CHAPERONE PAOD"/>
    <property type="match status" value="1"/>
</dbReference>
<dbReference type="PATRIC" id="fig|158500.4.peg.2741"/>
<feature type="domain" description="XdhC Rossmann" evidence="2">
    <location>
        <begin position="190"/>
        <end position="330"/>
    </location>
</feature>
<evidence type="ECO:0000313" key="4">
    <source>
        <dbReference type="Proteomes" id="UP000024329"/>
    </source>
</evidence>
<gene>
    <name evidence="3" type="ORF">BV97_02679</name>
</gene>
<dbReference type="STRING" id="158500.BES08_10260"/>
<dbReference type="Gene3D" id="3.40.50.720">
    <property type="entry name" value="NAD(P)-binding Rossmann-like Domain"/>
    <property type="match status" value="1"/>
</dbReference>
<dbReference type="EMBL" id="JFYZ01000012">
    <property type="protein sequence ID" value="EZP81462.1"/>
    <property type="molecule type" value="Genomic_DNA"/>
</dbReference>
<dbReference type="eggNOG" id="COG1975">
    <property type="taxonomic scope" value="Bacteria"/>
</dbReference>
<proteinExistence type="predicted"/>